<gene>
    <name evidence="1" type="ORF">O1611_g9244</name>
</gene>
<protein>
    <submittedName>
        <fullName evidence="1">Uncharacterized protein</fullName>
    </submittedName>
</protein>
<organism evidence="1 2">
    <name type="scientific">Lasiodiplodia mahajangana</name>
    <dbReference type="NCBI Taxonomy" id="1108764"/>
    <lineage>
        <taxon>Eukaryota</taxon>
        <taxon>Fungi</taxon>
        <taxon>Dikarya</taxon>
        <taxon>Ascomycota</taxon>
        <taxon>Pezizomycotina</taxon>
        <taxon>Dothideomycetes</taxon>
        <taxon>Dothideomycetes incertae sedis</taxon>
        <taxon>Botryosphaeriales</taxon>
        <taxon>Botryosphaeriaceae</taxon>
        <taxon>Lasiodiplodia</taxon>
    </lineage>
</organism>
<dbReference type="Proteomes" id="UP001153332">
    <property type="component" value="Unassembled WGS sequence"/>
</dbReference>
<evidence type="ECO:0000313" key="2">
    <source>
        <dbReference type="Proteomes" id="UP001153332"/>
    </source>
</evidence>
<dbReference type="EMBL" id="JAPUUL010003059">
    <property type="protein sequence ID" value="KAJ8124396.1"/>
    <property type="molecule type" value="Genomic_DNA"/>
</dbReference>
<comment type="caution">
    <text evidence="1">The sequence shown here is derived from an EMBL/GenBank/DDBJ whole genome shotgun (WGS) entry which is preliminary data.</text>
</comment>
<evidence type="ECO:0000313" key="1">
    <source>
        <dbReference type="EMBL" id="KAJ8124396.1"/>
    </source>
</evidence>
<name>A0ACC2JAI7_9PEZI</name>
<reference evidence="1" key="1">
    <citation type="submission" date="2022-12" db="EMBL/GenBank/DDBJ databases">
        <title>Genome Sequence of Lasiodiplodia mahajangana.</title>
        <authorList>
            <person name="Buettner E."/>
        </authorList>
    </citation>
    <scope>NUCLEOTIDE SEQUENCE</scope>
    <source>
        <strain evidence="1">VT137</strain>
    </source>
</reference>
<proteinExistence type="predicted"/>
<keyword evidence="2" id="KW-1185">Reference proteome</keyword>
<accession>A0ACC2JAI7</accession>
<sequence>MQPQTSRVQELRKAGGNTYTQRRFPTSREHRTQTNRILNINIYGITDRELWDGERAKVQTNGIVRILVRSDHAALQFYTSKSATARIKNSSDSATIRFDNSHVALMASGEVPVYQKSNGSLKVGKNGEIIDILGIAARTGS</sequence>